<evidence type="ECO:0000313" key="2">
    <source>
        <dbReference type="EMBL" id="HGQ77738.1"/>
    </source>
</evidence>
<name>A0A7C4W7A4_FERPE</name>
<feature type="domain" description="Diphthamide synthase" evidence="1">
    <location>
        <begin position="6"/>
        <end position="199"/>
    </location>
</feature>
<dbReference type="SUPFAM" id="SSF52402">
    <property type="entry name" value="Adenine nucleotide alpha hydrolases-like"/>
    <property type="match status" value="1"/>
</dbReference>
<evidence type="ECO:0000259" key="1">
    <source>
        <dbReference type="Pfam" id="PF01902"/>
    </source>
</evidence>
<proteinExistence type="predicted"/>
<accession>A0A7C4W7A4</accession>
<dbReference type="EMBL" id="DTBH01000153">
    <property type="protein sequence ID" value="HGQ77738.1"/>
    <property type="molecule type" value="Genomic_DNA"/>
</dbReference>
<dbReference type="CDD" id="cd01994">
    <property type="entry name" value="AANH_PF0828-like"/>
    <property type="match status" value="1"/>
</dbReference>
<comment type="caution">
    <text evidence="3">The sequence shown here is derived from an EMBL/GenBank/DDBJ whole genome shotgun (WGS) entry which is preliminary data.</text>
</comment>
<dbReference type="EMBL" id="DSZT01000175">
    <property type="protein sequence ID" value="HGU42370.1"/>
    <property type="molecule type" value="Genomic_DNA"/>
</dbReference>
<keyword evidence="3" id="KW-0436">Ligase</keyword>
<dbReference type="InterPro" id="IPR014729">
    <property type="entry name" value="Rossmann-like_a/b/a_fold"/>
</dbReference>
<dbReference type="Gene3D" id="3.90.1490.10">
    <property type="entry name" value="putative n-type atp pyrophosphatase, domain 2"/>
    <property type="match status" value="1"/>
</dbReference>
<dbReference type="AlphaFoldDB" id="A0A7C4W7A4"/>
<sequence>MIFSSWSGGKDSALAFFKAKEFFGRVDYIFTMFDENCLRTRAHGLKPEVIRMQADSIGVKLIHGCASWKGYEEVFSHILEEYFAGGVGVFGDIDLQEHLDWIVRVCNNKNVSVFEPLWKREREDIFYEFLQLGFKARVVSVKKGFEELMGKELNEDFIELARKVGADLCGENGEFHTLVYDGPIFSYPLPIDEIYQMHIEVSNISRSAL</sequence>
<organism evidence="3">
    <name type="scientific">Fervidobacterium pennivorans</name>
    <dbReference type="NCBI Taxonomy" id="93466"/>
    <lineage>
        <taxon>Bacteria</taxon>
        <taxon>Thermotogati</taxon>
        <taxon>Thermotogota</taxon>
        <taxon>Thermotogae</taxon>
        <taxon>Thermotogales</taxon>
        <taxon>Fervidobacteriaceae</taxon>
        <taxon>Fervidobacterium</taxon>
    </lineage>
</organism>
<gene>
    <name evidence="3" type="ORF">ENT72_05600</name>
    <name evidence="2" type="ORF">ENU12_07555</name>
</gene>
<dbReference type="NCBIfam" id="TIGR00290">
    <property type="entry name" value="MJ0570_dom"/>
    <property type="match status" value="1"/>
</dbReference>
<dbReference type="Pfam" id="PF01902">
    <property type="entry name" value="Diphthami_syn_2"/>
    <property type="match status" value="1"/>
</dbReference>
<evidence type="ECO:0000313" key="3">
    <source>
        <dbReference type="EMBL" id="HGU42370.1"/>
    </source>
</evidence>
<dbReference type="InterPro" id="IPR002761">
    <property type="entry name" value="Diphthami_syn_dom"/>
</dbReference>
<protein>
    <submittedName>
        <fullName evidence="3">Diphthine--ammonia ligase</fullName>
        <ecNumber evidence="3">6.3.1.14</ecNumber>
    </submittedName>
</protein>
<dbReference type="GO" id="GO:0017178">
    <property type="term" value="F:diphthine-ammonia ligase activity"/>
    <property type="evidence" value="ECO:0007669"/>
    <property type="project" value="UniProtKB-EC"/>
</dbReference>
<reference evidence="3" key="1">
    <citation type="journal article" date="2020" name="mSystems">
        <title>Genome- and Community-Level Interaction Insights into Carbon Utilization and Element Cycling Functions of Hydrothermarchaeota in Hydrothermal Sediment.</title>
        <authorList>
            <person name="Zhou Z."/>
            <person name="Liu Y."/>
            <person name="Xu W."/>
            <person name="Pan J."/>
            <person name="Luo Z.H."/>
            <person name="Li M."/>
        </authorList>
    </citation>
    <scope>NUCLEOTIDE SEQUENCE [LARGE SCALE GENOMIC DNA]</scope>
    <source>
        <strain evidence="3">SpSt-604</strain>
        <strain evidence="2">SpSt-640</strain>
    </source>
</reference>
<dbReference type="Gene3D" id="3.40.50.620">
    <property type="entry name" value="HUPs"/>
    <property type="match status" value="1"/>
</dbReference>
<dbReference type="EC" id="6.3.1.14" evidence="3"/>